<evidence type="ECO:0000256" key="2">
    <source>
        <dbReference type="ARBA" id="ARBA00023082"/>
    </source>
</evidence>
<dbReference type="SUPFAM" id="SSF88659">
    <property type="entry name" value="Sigma3 and sigma4 domains of RNA polymerase sigma factors"/>
    <property type="match status" value="1"/>
</dbReference>
<evidence type="ECO:0000313" key="6">
    <source>
        <dbReference type="EMBL" id="SIT95542.1"/>
    </source>
</evidence>
<evidence type="ECO:0000259" key="5">
    <source>
        <dbReference type="Pfam" id="PF04542"/>
    </source>
</evidence>
<evidence type="ECO:0000256" key="1">
    <source>
        <dbReference type="ARBA" id="ARBA00023015"/>
    </source>
</evidence>
<evidence type="ECO:0000256" key="3">
    <source>
        <dbReference type="ARBA" id="ARBA00023125"/>
    </source>
</evidence>
<accession>A0A1U7PUC4</accession>
<keyword evidence="3" id="KW-0238">DNA-binding</keyword>
<dbReference type="STRING" id="1121284.SAMN05660493_00189"/>
<keyword evidence="7" id="KW-1185">Reference proteome</keyword>
<reference evidence="7" key="1">
    <citation type="submission" date="2016-10" db="EMBL/GenBank/DDBJ databases">
        <authorList>
            <person name="Varghese N."/>
            <person name="Submissions S."/>
        </authorList>
    </citation>
    <scope>NUCLEOTIDE SEQUENCE [LARGE SCALE GENOMIC DNA]</scope>
    <source>
        <strain evidence="7">DSM 19482</strain>
    </source>
</reference>
<name>A0A1U7PUC4_9FLAO</name>
<dbReference type="InterPro" id="IPR007627">
    <property type="entry name" value="RNA_pol_sigma70_r2"/>
</dbReference>
<feature type="domain" description="RNA polymerase sigma-70 region 2" evidence="5">
    <location>
        <begin position="129"/>
        <end position="199"/>
    </location>
</feature>
<keyword evidence="1" id="KW-0805">Transcription regulation</keyword>
<dbReference type="SUPFAM" id="SSF88946">
    <property type="entry name" value="Sigma2 domain of RNA polymerase sigma factors"/>
    <property type="match status" value="1"/>
</dbReference>
<dbReference type="InterPro" id="IPR013324">
    <property type="entry name" value="RNA_pol_sigma_r3/r4-like"/>
</dbReference>
<keyword evidence="2" id="KW-0731">Sigma factor</keyword>
<dbReference type="EMBL" id="FTPU01000002">
    <property type="protein sequence ID" value="SIT95542.1"/>
    <property type="molecule type" value="Genomic_DNA"/>
</dbReference>
<dbReference type="PANTHER" id="PTHR30385">
    <property type="entry name" value="SIGMA FACTOR F FLAGELLAR"/>
    <property type="match status" value="1"/>
</dbReference>
<evidence type="ECO:0000313" key="7">
    <source>
        <dbReference type="Proteomes" id="UP000187261"/>
    </source>
</evidence>
<dbReference type="InterPro" id="IPR014284">
    <property type="entry name" value="RNA_pol_sigma-70_dom"/>
</dbReference>
<gene>
    <name evidence="6" type="ORF">SAMN05660493_00189</name>
</gene>
<dbReference type="InterPro" id="IPR013325">
    <property type="entry name" value="RNA_pol_sigma_r2"/>
</dbReference>
<dbReference type="Proteomes" id="UP000187261">
    <property type="component" value="Unassembled WGS sequence"/>
</dbReference>
<dbReference type="Gene3D" id="1.10.1740.10">
    <property type="match status" value="1"/>
</dbReference>
<evidence type="ECO:0000256" key="4">
    <source>
        <dbReference type="ARBA" id="ARBA00023163"/>
    </source>
</evidence>
<dbReference type="NCBIfam" id="TIGR02937">
    <property type="entry name" value="sigma70-ECF"/>
    <property type="match status" value="1"/>
</dbReference>
<organism evidence="6 7">
    <name type="scientific">Epilithonimonas bovis DSM 19482</name>
    <dbReference type="NCBI Taxonomy" id="1121284"/>
    <lineage>
        <taxon>Bacteria</taxon>
        <taxon>Pseudomonadati</taxon>
        <taxon>Bacteroidota</taxon>
        <taxon>Flavobacteriia</taxon>
        <taxon>Flavobacteriales</taxon>
        <taxon>Weeksellaceae</taxon>
        <taxon>Chryseobacterium group</taxon>
        <taxon>Epilithonimonas</taxon>
    </lineage>
</organism>
<proteinExistence type="predicted"/>
<dbReference type="Pfam" id="PF04542">
    <property type="entry name" value="Sigma70_r2"/>
    <property type="match status" value="1"/>
</dbReference>
<dbReference type="GO" id="GO:0006352">
    <property type="term" value="P:DNA-templated transcription initiation"/>
    <property type="evidence" value="ECO:0007669"/>
    <property type="project" value="InterPro"/>
</dbReference>
<dbReference type="OrthoDB" id="1226308at2"/>
<dbReference type="GO" id="GO:0016987">
    <property type="term" value="F:sigma factor activity"/>
    <property type="evidence" value="ECO:0007669"/>
    <property type="project" value="UniProtKB-KW"/>
</dbReference>
<keyword evidence="4" id="KW-0804">Transcription</keyword>
<dbReference type="GO" id="GO:0003677">
    <property type="term" value="F:DNA binding"/>
    <property type="evidence" value="ECO:0007669"/>
    <property type="project" value="UniProtKB-KW"/>
</dbReference>
<protein>
    <submittedName>
        <fullName evidence="6">RNA polymerase sigma factor, sigma-70 family</fullName>
    </submittedName>
</protein>
<sequence>MKTTIHNKHLLKDSNLASQFREVIKNHNKWFDRMNVLLNSNKLDVYLTETNKGIKATFYLKQGANQVFAEAEGTEPAILAEQIMTRLKSRFLRQFIASQKKTRLNIASKHLSQLNKLRNEEDKEHFNFLIKQLLPAIRGFVARYLSYSKTKVPSGFTIDDLVDEIYLALYERFEERPKNDKEFSPWSFQIARETLESFMTKHYTKNAHISFDKLAEEELLSMEEKFTADADGELIMQEDLDDISYENTKLGNEILNNDALNELPADIEIEPVVNEVLANVDENAKRAFELFWLHEMTANEIAKSMRMQIEAVENIIDDITFSIVSKLKNKNV</sequence>
<dbReference type="AlphaFoldDB" id="A0A1U7PUC4"/>
<dbReference type="RefSeq" id="WP_076781586.1">
    <property type="nucleotide sequence ID" value="NZ_FTPU01000002.1"/>
</dbReference>